<comment type="caution">
    <text evidence="2">The sequence shown here is derived from an EMBL/GenBank/DDBJ whole genome shotgun (WGS) entry which is preliminary data.</text>
</comment>
<dbReference type="RefSeq" id="WP_219965083.1">
    <property type="nucleotide sequence ID" value="NZ_JAGFNZ010000002.1"/>
</dbReference>
<dbReference type="InterPro" id="IPR016181">
    <property type="entry name" value="Acyl_CoA_acyltransferase"/>
</dbReference>
<reference evidence="2 3" key="1">
    <citation type="submission" date="2021-03" db="EMBL/GenBank/DDBJ databases">
        <title>Caproiciproducens sp. nov. isolated from feces of cow.</title>
        <authorList>
            <person name="Choi J.-Y."/>
        </authorList>
    </citation>
    <scope>NUCLEOTIDE SEQUENCE [LARGE SCALE GENOMIC DNA]</scope>
    <source>
        <strain evidence="2 3">AGMB10547</strain>
    </source>
</reference>
<sequence>MIKKVEYEDALSSFGATAFGCQILSAAEAYGLNEPFAQFWVQEGTGTLLCKLDDALILDAGSPDFDELTDFIRMTGANRLLCSSAAAKQTGFPVTSTGQIMVYENAEPVQARFLFEKNPGLRDIYALLSACATESFTPPEFEPFYMDMSHRIRHDTAAAVGIRQGDTLVSCAVCSARTNETAVLSAVCVDPGQRCKGLGHETLSALISQLPGRRIFILRTQDENEDFYRSYGFTACGEFSEMKI</sequence>
<evidence type="ECO:0000259" key="1">
    <source>
        <dbReference type="PROSITE" id="PS51186"/>
    </source>
</evidence>
<evidence type="ECO:0000313" key="3">
    <source>
        <dbReference type="Proteomes" id="UP000719942"/>
    </source>
</evidence>
<name>A0ABS7DN22_9FIRM</name>
<feature type="domain" description="N-acetyltransferase" evidence="1">
    <location>
        <begin position="101"/>
        <end position="244"/>
    </location>
</feature>
<dbReference type="SUPFAM" id="SSF55729">
    <property type="entry name" value="Acyl-CoA N-acyltransferases (Nat)"/>
    <property type="match status" value="1"/>
</dbReference>
<evidence type="ECO:0000313" key="2">
    <source>
        <dbReference type="EMBL" id="MBW7572694.1"/>
    </source>
</evidence>
<dbReference type="PROSITE" id="PS51186">
    <property type="entry name" value="GNAT"/>
    <property type="match status" value="1"/>
</dbReference>
<proteinExistence type="predicted"/>
<accession>A0ABS7DN22</accession>
<dbReference type="Gene3D" id="3.40.630.30">
    <property type="match status" value="1"/>
</dbReference>
<dbReference type="Proteomes" id="UP000719942">
    <property type="component" value="Unassembled WGS sequence"/>
</dbReference>
<keyword evidence="3" id="KW-1185">Reference proteome</keyword>
<dbReference type="Pfam" id="PF00583">
    <property type="entry name" value="Acetyltransf_1"/>
    <property type="match status" value="1"/>
</dbReference>
<gene>
    <name evidence="2" type="ORF">J5W02_07690</name>
</gene>
<protein>
    <submittedName>
        <fullName evidence="2">GNAT family N-acetyltransferase</fullName>
    </submittedName>
</protein>
<dbReference type="PROSITE" id="PS51257">
    <property type="entry name" value="PROKAR_LIPOPROTEIN"/>
    <property type="match status" value="1"/>
</dbReference>
<dbReference type="InterPro" id="IPR000182">
    <property type="entry name" value="GNAT_dom"/>
</dbReference>
<dbReference type="EMBL" id="JAGFNZ010000002">
    <property type="protein sequence ID" value="MBW7572694.1"/>
    <property type="molecule type" value="Genomic_DNA"/>
</dbReference>
<organism evidence="2 3">
    <name type="scientific">Caproiciproducens faecalis</name>
    <dbReference type="NCBI Taxonomy" id="2820301"/>
    <lineage>
        <taxon>Bacteria</taxon>
        <taxon>Bacillati</taxon>
        <taxon>Bacillota</taxon>
        <taxon>Clostridia</taxon>
        <taxon>Eubacteriales</taxon>
        <taxon>Acutalibacteraceae</taxon>
        <taxon>Caproiciproducens</taxon>
    </lineage>
</organism>